<protein>
    <submittedName>
        <fullName evidence="2">Amidohydrolase YtcJ</fullName>
    </submittedName>
</protein>
<dbReference type="InterPro" id="IPR032466">
    <property type="entry name" value="Metal_Hydrolase"/>
</dbReference>
<proteinExistence type="predicted"/>
<dbReference type="SUPFAM" id="SSF51338">
    <property type="entry name" value="Composite domain of metallo-dependent hydrolases"/>
    <property type="match status" value="1"/>
</dbReference>
<dbReference type="Proteomes" id="UP001244563">
    <property type="component" value="Unassembled WGS sequence"/>
</dbReference>
<dbReference type="InterPro" id="IPR013108">
    <property type="entry name" value="Amidohydro_3"/>
</dbReference>
<dbReference type="CDD" id="cd01300">
    <property type="entry name" value="YtcJ_like"/>
    <property type="match status" value="1"/>
</dbReference>
<feature type="domain" description="Amidohydrolase 3" evidence="1">
    <location>
        <begin position="52"/>
        <end position="530"/>
    </location>
</feature>
<dbReference type="PANTHER" id="PTHR22642:SF2">
    <property type="entry name" value="PROTEIN LONG AFTER FAR-RED 3"/>
    <property type="match status" value="1"/>
</dbReference>
<gene>
    <name evidence="2" type="ORF">J2T10_003996</name>
</gene>
<dbReference type="EMBL" id="JAUSSW010000015">
    <property type="protein sequence ID" value="MDQ0104322.1"/>
    <property type="molecule type" value="Genomic_DNA"/>
</dbReference>
<dbReference type="SUPFAM" id="SSF51556">
    <property type="entry name" value="Metallo-dependent hydrolases"/>
    <property type="match status" value="1"/>
</dbReference>
<dbReference type="Gene3D" id="2.30.40.10">
    <property type="entry name" value="Urease, subunit C, domain 1"/>
    <property type="match status" value="1"/>
</dbReference>
<dbReference type="Pfam" id="PF07969">
    <property type="entry name" value="Amidohydro_3"/>
    <property type="match status" value="1"/>
</dbReference>
<evidence type="ECO:0000313" key="3">
    <source>
        <dbReference type="Proteomes" id="UP001244563"/>
    </source>
</evidence>
<name>A0ABT9TVB8_PAENI</name>
<comment type="caution">
    <text evidence="2">The sequence shown here is derived from an EMBL/GenBank/DDBJ whole genome shotgun (WGS) entry which is preliminary data.</text>
</comment>
<sequence length="548" mass="59931">MSADTVYRAARVVTFDPDRAQAEAVAVKNGTIVAVGSFAGVRPWIGTETDVLDFGDVALLPGLTDAHVHPIWGITGIAKGIDLTGLDTLHDVTARLQESDPIGPEEWILGWGLDPNIFDGPMSGRSFKESLQNRPVYLRLRDVHSAIVSPRALELAGITGEETFADKSLVELADDGRPSGLLLELSAMALIEPYLPSFTFEETTAAVLAQLQTMASLGLTGGHVMDFTEGSQEILEAIERTTDLPVRLRLSPMCTPDMGEAQWKNLLDLQSLRGRRWQVEGIKFMIDGTIDNGTAWLEDPDIHGENTEAIWKDPSAYRRAVRYFIAAGIPTATHAIGDAGVRYVLDAIGGAEKSNPRVPHRIEHIETIPDDLVQEFARLGVIASMQPVHATHHTRADRTDTWSARLGEERASHGWRCRDLRDIGVTLALGSDWPVTPVDPRAMMADSQLRRPVEKPDIQPVQPEQALTALMAYEGYTTHAARAAGHQDSTGTIKVGYRADFTVLAADPLRLTPEQQASNPVIATVIAGRPQFINQDTAKRYQSPKTCR</sequence>
<dbReference type="InterPro" id="IPR033932">
    <property type="entry name" value="YtcJ-like"/>
</dbReference>
<reference evidence="2 3" key="1">
    <citation type="submission" date="2023-07" db="EMBL/GenBank/DDBJ databases">
        <title>Sorghum-associated microbial communities from plants grown in Nebraska, USA.</title>
        <authorList>
            <person name="Schachtman D."/>
        </authorList>
    </citation>
    <scope>NUCLEOTIDE SEQUENCE [LARGE SCALE GENOMIC DNA]</scope>
    <source>
        <strain evidence="2 3">CC523</strain>
    </source>
</reference>
<dbReference type="PANTHER" id="PTHR22642">
    <property type="entry name" value="IMIDAZOLONEPROPIONASE"/>
    <property type="match status" value="1"/>
</dbReference>
<evidence type="ECO:0000313" key="2">
    <source>
        <dbReference type="EMBL" id="MDQ0104322.1"/>
    </source>
</evidence>
<dbReference type="RefSeq" id="WP_306879528.1">
    <property type="nucleotide sequence ID" value="NZ_JAUSSW010000015.1"/>
</dbReference>
<accession>A0ABT9TVB8</accession>
<keyword evidence="3" id="KW-1185">Reference proteome</keyword>
<dbReference type="Gene3D" id="3.10.310.70">
    <property type="match status" value="1"/>
</dbReference>
<dbReference type="Gene3D" id="3.20.20.140">
    <property type="entry name" value="Metal-dependent hydrolases"/>
    <property type="match status" value="1"/>
</dbReference>
<dbReference type="InterPro" id="IPR011059">
    <property type="entry name" value="Metal-dep_hydrolase_composite"/>
</dbReference>
<evidence type="ECO:0000259" key="1">
    <source>
        <dbReference type="Pfam" id="PF07969"/>
    </source>
</evidence>
<organism evidence="2 3">
    <name type="scientific">Paenarthrobacter nicotinovorans</name>
    <name type="common">Arthrobacter nicotinovorans</name>
    <dbReference type="NCBI Taxonomy" id="29320"/>
    <lineage>
        <taxon>Bacteria</taxon>
        <taxon>Bacillati</taxon>
        <taxon>Actinomycetota</taxon>
        <taxon>Actinomycetes</taxon>
        <taxon>Micrococcales</taxon>
        <taxon>Micrococcaceae</taxon>
        <taxon>Paenarthrobacter</taxon>
    </lineage>
</organism>